<sequence length="348" mass="39890">MQKRSIEELDDTMDQTMGDDMMIDFDDLLADIEGKTTAPKVNDEKSDLISTLNKQKQDLFNTRTEKMNDIETIRLKIKKLKEQKERIIAERSLDHLIEENNEQFAKTPIPGFNSMETNESAALEKINVEPSKDWIDRLNYVKRFTSVNVVKAHIVSGGTIVYDFSLNSKYFDIPIIMTVNKDESIEKIEIKNTKAIGSLSPELNNLIVQSYMPECNISGIAYGLNSLFKILNSRIESFIDLVQAFKEYLIPSSIISSAFKILNQSRKQFIMRTVDSLEFIINQCKIIFSWEIIVQNRHLSTCGSKFSIILEKDDNIKDLTPIYLSTVNDLGTSEAFKVLIKRLFDITV</sequence>
<dbReference type="Proteomes" id="UP001152531">
    <property type="component" value="Unassembled WGS sequence"/>
</dbReference>
<evidence type="ECO:0000313" key="1">
    <source>
        <dbReference type="EMBL" id="CAH6719084.1"/>
    </source>
</evidence>
<reference evidence="1" key="1">
    <citation type="submission" date="2022-06" db="EMBL/GenBank/DDBJ databases">
        <authorList>
            <person name="Legras J.-L."/>
            <person name="Devillers H."/>
            <person name="Grondin C."/>
        </authorList>
    </citation>
    <scope>NUCLEOTIDE SEQUENCE</scope>
    <source>
        <strain evidence="1">CLIB 1444</strain>
    </source>
</reference>
<organism evidence="1 2">
    <name type="scientific">[Candida] jaroonii</name>
    <dbReference type="NCBI Taxonomy" id="467808"/>
    <lineage>
        <taxon>Eukaryota</taxon>
        <taxon>Fungi</taxon>
        <taxon>Dikarya</taxon>
        <taxon>Ascomycota</taxon>
        <taxon>Saccharomycotina</taxon>
        <taxon>Pichiomycetes</taxon>
        <taxon>Debaryomycetaceae</taxon>
        <taxon>Yamadazyma</taxon>
    </lineage>
</organism>
<gene>
    <name evidence="1" type="ORF">CLIB1444_02S00584</name>
</gene>
<accession>A0ACA9Y3Y5</accession>
<proteinExistence type="predicted"/>
<dbReference type="EMBL" id="CALSDN010000002">
    <property type="protein sequence ID" value="CAH6719084.1"/>
    <property type="molecule type" value="Genomic_DNA"/>
</dbReference>
<evidence type="ECO:0000313" key="2">
    <source>
        <dbReference type="Proteomes" id="UP001152531"/>
    </source>
</evidence>
<protein>
    <submittedName>
        <fullName evidence="1">Uncharacterized protein</fullName>
    </submittedName>
</protein>
<comment type="caution">
    <text evidence="1">The sequence shown here is derived from an EMBL/GenBank/DDBJ whole genome shotgun (WGS) entry which is preliminary data.</text>
</comment>
<keyword evidence="2" id="KW-1185">Reference proteome</keyword>
<name>A0ACA9Y3Y5_9ASCO</name>